<evidence type="ECO:0000256" key="3">
    <source>
        <dbReference type="ARBA" id="ARBA00022827"/>
    </source>
</evidence>
<comment type="similarity">
    <text evidence="1">Belongs to the paxM FAD-dependent monooxygenase family.</text>
</comment>
<keyword evidence="3" id="KW-0274">FAD</keyword>
<keyword evidence="9" id="KW-1185">Reference proteome</keyword>
<evidence type="ECO:0000256" key="6">
    <source>
        <dbReference type="SAM" id="SignalP"/>
    </source>
</evidence>
<dbReference type="OrthoDB" id="47494at2759"/>
<dbReference type="GO" id="GO:0071949">
    <property type="term" value="F:FAD binding"/>
    <property type="evidence" value="ECO:0007669"/>
    <property type="project" value="InterPro"/>
</dbReference>
<organism evidence="8 9">
    <name type="scientific">Phanerochaete sordida</name>
    <dbReference type="NCBI Taxonomy" id="48140"/>
    <lineage>
        <taxon>Eukaryota</taxon>
        <taxon>Fungi</taxon>
        <taxon>Dikarya</taxon>
        <taxon>Basidiomycota</taxon>
        <taxon>Agaricomycotina</taxon>
        <taxon>Agaricomycetes</taxon>
        <taxon>Polyporales</taxon>
        <taxon>Phanerochaetaceae</taxon>
        <taxon>Phanerochaete</taxon>
    </lineage>
</organism>
<accession>A0A9P3LHI9</accession>
<feature type="chain" id="PRO_5040150533" evidence="6">
    <location>
        <begin position="20"/>
        <end position="396"/>
    </location>
</feature>
<proteinExistence type="inferred from homology"/>
<feature type="domain" description="FAD-binding" evidence="7">
    <location>
        <begin position="5"/>
        <end position="318"/>
    </location>
</feature>
<evidence type="ECO:0000313" key="9">
    <source>
        <dbReference type="Proteomes" id="UP000703269"/>
    </source>
</evidence>
<name>A0A9P3LHI9_9APHY</name>
<evidence type="ECO:0000256" key="2">
    <source>
        <dbReference type="ARBA" id="ARBA00022630"/>
    </source>
</evidence>
<dbReference type="PANTHER" id="PTHR13789">
    <property type="entry name" value="MONOOXYGENASE"/>
    <property type="match status" value="1"/>
</dbReference>
<dbReference type="Gene3D" id="3.50.50.60">
    <property type="entry name" value="FAD/NAD(P)-binding domain"/>
    <property type="match status" value="1"/>
</dbReference>
<sequence length="396" mass="43244">MPSARVGIIGAGIAGPVLAMLLKQKGYECVVYERLEEPSDQGLGIALQANGIAVLAKIPGLLDAIGGHSIDAFYFYSALPEDAGLLGTSEYPRHMRETTGHPLVTLRRPLMQARIIDFAQEFGVPVVFGHNMETLEQHDDGVTVAFANGVKETFSFVVGCDGLHSRTRACLFGDMPADYTGVTHCGGMSPTPEFWKGKRAPADIYGDGVYMIVLPLDDDITAWAISQREAEAKEDWRAIDEAAAEDFKKNSPFADWPYGAGELVKNSLKIIKYGIYDRPEPRSWHQGRVLLAGDAAHPISPHLGQGANQAYEDFDLLLELLEERNPSAEPPSTQTLDAIFTDLEHARIPRMSDLLQKARAQGEIGTVAGVEACMERNAMIRDMCSDPEKVKARFGA</sequence>
<evidence type="ECO:0000256" key="1">
    <source>
        <dbReference type="ARBA" id="ARBA00007992"/>
    </source>
</evidence>
<keyword evidence="4" id="KW-0560">Oxidoreductase</keyword>
<dbReference type="InterPro" id="IPR050493">
    <property type="entry name" value="FAD-dep_Monooxygenase_BioMet"/>
</dbReference>
<evidence type="ECO:0000256" key="5">
    <source>
        <dbReference type="ARBA" id="ARBA00023033"/>
    </source>
</evidence>
<evidence type="ECO:0000259" key="7">
    <source>
        <dbReference type="Pfam" id="PF01494"/>
    </source>
</evidence>
<evidence type="ECO:0000313" key="8">
    <source>
        <dbReference type="EMBL" id="GJE95023.1"/>
    </source>
</evidence>
<dbReference type="AlphaFoldDB" id="A0A9P3LHI9"/>
<dbReference type="InterPro" id="IPR036188">
    <property type="entry name" value="FAD/NAD-bd_sf"/>
</dbReference>
<dbReference type="SUPFAM" id="SSF51905">
    <property type="entry name" value="FAD/NAD(P)-binding domain"/>
    <property type="match status" value="1"/>
</dbReference>
<gene>
    <name evidence="8" type="ORF">PsYK624_112020</name>
</gene>
<keyword evidence="2" id="KW-0285">Flavoprotein</keyword>
<dbReference type="GO" id="GO:0004497">
    <property type="term" value="F:monooxygenase activity"/>
    <property type="evidence" value="ECO:0007669"/>
    <property type="project" value="UniProtKB-KW"/>
</dbReference>
<evidence type="ECO:0000256" key="4">
    <source>
        <dbReference type="ARBA" id="ARBA00023002"/>
    </source>
</evidence>
<dbReference type="InterPro" id="IPR002938">
    <property type="entry name" value="FAD-bd"/>
</dbReference>
<keyword evidence="5 8" id="KW-0503">Monooxygenase</keyword>
<feature type="signal peptide" evidence="6">
    <location>
        <begin position="1"/>
        <end position="19"/>
    </location>
</feature>
<dbReference type="EMBL" id="BPQB01000045">
    <property type="protein sequence ID" value="GJE95023.1"/>
    <property type="molecule type" value="Genomic_DNA"/>
</dbReference>
<keyword evidence="6" id="KW-0732">Signal</keyword>
<comment type="caution">
    <text evidence="8">The sequence shown here is derived from an EMBL/GenBank/DDBJ whole genome shotgun (WGS) entry which is preliminary data.</text>
</comment>
<dbReference type="Pfam" id="PF01494">
    <property type="entry name" value="FAD_binding_3"/>
    <property type="match status" value="1"/>
</dbReference>
<reference evidence="8 9" key="1">
    <citation type="submission" date="2021-08" db="EMBL/GenBank/DDBJ databases">
        <title>Draft Genome Sequence of Phanerochaete sordida strain YK-624.</title>
        <authorList>
            <person name="Mori T."/>
            <person name="Dohra H."/>
            <person name="Suzuki T."/>
            <person name="Kawagishi H."/>
            <person name="Hirai H."/>
        </authorList>
    </citation>
    <scope>NUCLEOTIDE SEQUENCE [LARGE SCALE GENOMIC DNA]</scope>
    <source>
        <strain evidence="8 9">YK-624</strain>
    </source>
</reference>
<protein>
    <submittedName>
        <fullName evidence="8">FAD-dependent monooxygenase</fullName>
    </submittedName>
</protein>
<dbReference type="PRINTS" id="PR00420">
    <property type="entry name" value="RNGMNOXGNASE"/>
</dbReference>
<dbReference type="Proteomes" id="UP000703269">
    <property type="component" value="Unassembled WGS sequence"/>
</dbReference>
<dbReference type="PANTHER" id="PTHR13789:SF309">
    <property type="entry name" value="PUTATIVE (AFU_ORTHOLOGUE AFUA_6G14510)-RELATED"/>
    <property type="match status" value="1"/>
</dbReference>